<organism evidence="2 3">
    <name type="scientific">Paenarthrobacter nicotinovorans</name>
    <name type="common">Arthrobacter nicotinovorans</name>
    <dbReference type="NCBI Taxonomy" id="29320"/>
    <lineage>
        <taxon>Bacteria</taxon>
        <taxon>Bacillati</taxon>
        <taxon>Actinomycetota</taxon>
        <taxon>Actinomycetes</taxon>
        <taxon>Micrococcales</taxon>
        <taxon>Micrococcaceae</taxon>
        <taxon>Paenarthrobacter</taxon>
    </lineage>
</organism>
<proteinExistence type="predicted"/>
<gene>
    <name evidence="2" type="ORF">J2T10_001864</name>
</gene>
<dbReference type="InterPro" id="IPR014966">
    <property type="entry name" value="FRG-dom"/>
</dbReference>
<sequence>MTHRKTPWDDWAFAPQNLRELWAAIGAAAFELGSDTRVAWRGLADTDYKVISTLARELVAAGIPLTEENMRKRELEILQSARSWGIGLSEHGSVTDFHLLAMLQHHGAPTRLIDITYNPLTALWFACANDKAMNKPGVLVVLTISDKDVRMSSDTPQLTYDTVTYPREASVISAMRHSKSTGRNIIVEPRPKDDRMKVQEGAFITSFWPEYPKDGPVVGLHYPETARMLPTVLQNVVNGSFEVQGDAGELLQFAGIIISPQLKAKLLPVLARTFNRSFRTMYPDLSGFVEAHRNNSGSSSNSGGASVLNSRLDELPKYWEE</sequence>
<keyword evidence="3" id="KW-1185">Reference proteome</keyword>
<dbReference type="EMBL" id="JAUSSW010000004">
    <property type="protein sequence ID" value="MDQ0102218.1"/>
    <property type="molecule type" value="Genomic_DNA"/>
</dbReference>
<feature type="domain" description="FRG" evidence="1">
    <location>
        <begin position="34"/>
        <end position="140"/>
    </location>
</feature>
<dbReference type="SMART" id="SM00901">
    <property type="entry name" value="FRG"/>
    <property type="match status" value="1"/>
</dbReference>
<dbReference type="RefSeq" id="WP_064722606.1">
    <property type="nucleotide sequence ID" value="NZ_BDDW01000006.1"/>
</dbReference>
<evidence type="ECO:0000313" key="2">
    <source>
        <dbReference type="EMBL" id="MDQ0102218.1"/>
    </source>
</evidence>
<evidence type="ECO:0000259" key="1">
    <source>
        <dbReference type="SMART" id="SM00901"/>
    </source>
</evidence>
<name>A0ABT9TKN8_PAENI</name>
<dbReference type="Pfam" id="PF08867">
    <property type="entry name" value="FRG"/>
    <property type="match status" value="1"/>
</dbReference>
<protein>
    <recommendedName>
        <fullName evidence="1">FRG domain-containing protein</fullName>
    </recommendedName>
</protein>
<dbReference type="Proteomes" id="UP001244563">
    <property type="component" value="Unassembled WGS sequence"/>
</dbReference>
<accession>A0ABT9TKN8</accession>
<evidence type="ECO:0000313" key="3">
    <source>
        <dbReference type="Proteomes" id="UP001244563"/>
    </source>
</evidence>
<comment type="caution">
    <text evidence="2">The sequence shown here is derived from an EMBL/GenBank/DDBJ whole genome shotgun (WGS) entry which is preliminary data.</text>
</comment>
<reference evidence="2 3" key="1">
    <citation type="submission" date="2023-07" db="EMBL/GenBank/DDBJ databases">
        <title>Sorghum-associated microbial communities from plants grown in Nebraska, USA.</title>
        <authorList>
            <person name="Schachtman D."/>
        </authorList>
    </citation>
    <scope>NUCLEOTIDE SEQUENCE [LARGE SCALE GENOMIC DNA]</scope>
    <source>
        <strain evidence="2 3">CC523</strain>
    </source>
</reference>